<protein>
    <recommendedName>
        <fullName evidence="3">Rap1a immunity protein domain-containing protein</fullName>
    </recommendedName>
</protein>
<accession>A0A3S0SPL4</accession>
<comment type="caution">
    <text evidence="1">The sequence shown here is derived from an EMBL/GenBank/DDBJ whole genome shotgun (WGS) entry which is preliminary data.</text>
</comment>
<gene>
    <name evidence="1" type="ORF">EFQ99_20470</name>
</gene>
<organism evidence="1 2">
    <name type="scientific">Rhizobium vallis</name>
    <dbReference type="NCBI Taxonomy" id="634290"/>
    <lineage>
        <taxon>Bacteria</taxon>
        <taxon>Pseudomonadati</taxon>
        <taxon>Pseudomonadota</taxon>
        <taxon>Alphaproteobacteria</taxon>
        <taxon>Hyphomicrobiales</taxon>
        <taxon>Rhizobiaceae</taxon>
        <taxon>Rhizobium/Agrobacterium group</taxon>
        <taxon>Rhizobium</taxon>
    </lineage>
</organism>
<evidence type="ECO:0000313" key="2">
    <source>
        <dbReference type="Proteomes" id="UP000278823"/>
    </source>
</evidence>
<sequence>MLLGLGGSPVSAKDDMKFRTLMESKETDIVTMLIGAAGLTLSFVNSELEGQGKQPLYCPPPKGISNNDYVAIVKKYLEHHPNVGEETFQVYPYVLLVSLKQIYPC</sequence>
<proteinExistence type="predicted"/>
<dbReference type="EMBL" id="RJTH01000007">
    <property type="protein sequence ID" value="RUM23657.1"/>
    <property type="molecule type" value="Genomic_DNA"/>
</dbReference>
<reference evidence="2" key="1">
    <citation type="submission" date="2018-11" db="EMBL/GenBank/DDBJ databases">
        <title>Rhizobium chutanense sp. nov., isolated from root nodules of Phaseolus vulgaris in China.</title>
        <authorList>
            <person name="Huo Y."/>
        </authorList>
    </citation>
    <scope>NUCLEOTIDE SEQUENCE [LARGE SCALE GENOMIC DNA]</scope>
    <source>
        <strain evidence="2">CCBAU 65647</strain>
    </source>
</reference>
<dbReference type="Proteomes" id="UP000278823">
    <property type="component" value="Unassembled WGS sequence"/>
</dbReference>
<keyword evidence="2" id="KW-1185">Reference proteome</keyword>
<name>A0A3S0SPL4_9HYPH</name>
<evidence type="ECO:0000313" key="1">
    <source>
        <dbReference type="EMBL" id="RUM23657.1"/>
    </source>
</evidence>
<evidence type="ECO:0008006" key="3">
    <source>
        <dbReference type="Google" id="ProtNLM"/>
    </source>
</evidence>
<dbReference type="AlphaFoldDB" id="A0A3S0SPL4"/>